<dbReference type="AlphaFoldDB" id="C4XRU2"/>
<feature type="transmembrane region" description="Helical" evidence="1">
    <location>
        <begin position="66"/>
        <end position="88"/>
    </location>
</feature>
<protein>
    <recommendedName>
        <fullName evidence="4">DUF1640 domain-containing protein</fullName>
    </recommendedName>
</protein>
<sequence length="90" mass="10010">MTLLFDDSKRLEKALGEEAAGVLISILEKQDEDAKREIATKHDLRETELRLLAEMAKLNADTKADILKWVAAMLIGQAALIAALMKLFTK</sequence>
<dbReference type="STRING" id="573370.DMR_45170"/>
<keyword evidence="1" id="KW-0472">Membrane</keyword>
<dbReference type="eggNOG" id="ENOG502ZGTK">
    <property type="taxonomic scope" value="Bacteria"/>
</dbReference>
<evidence type="ECO:0008006" key="4">
    <source>
        <dbReference type="Google" id="ProtNLM"/>
    </source>
</evidence>
<evidence type="ECO:0000313" key="2">
    <source>
        <dbReference type="EMBL" id="BAH78008.1"/>
    </source>
</evidence>
<keyword evidence="1" id="KW-1133">Transmembrane helix</keyword>
<dbReference type="KEGG" id="dma:DMR_45170"/>
<proteinExistence type="predicted"/>
<dbReference type="OrthoDB" id="5458562at2"/>
<keyword evidence="3" id="KW-1185">Reference proteome</keyword>
<dbReference type="EMBL" id="AP010904">
    <property type="protein sequence ID" value="BAH78008.1"/>
    <property type="molecule type" value="Genomic_DNA"/>
</dbReference>
<dbReference type="RefSeq" id="WP_015863123.1">
    <property type="nucleotide sequence ID" value="NC_012796.1"/>
</dbReference>
<name>C4XRU2_SOLM1</name>
<gene>
    <name evidence="2" type="ordered locus">DMR_45170</name>
</gene>
<dbReference type="HOGENOM" id="CLU_2436004_0_0_7"/>
<evidence type="ECO:0000313" key="3">
    <source>
        <dbReference type="Proteomes" id="UP000009071"/>
    </source>
</evidence>
<organism evidence="2 3">
    <name type="scientific">Solidesulfovibrio magneticus (strain ATCC 700980 / DSM 13731 / RS-1)</name>
    <name type="common">Desulfovibrio magneticus</name>
    <dbReference type="NCBI Taxonomy" id="573370"/>
    <lineage>
        <taxon>Bacteria</taxon>
        <taxon>Pseudomonadati</taxon>
        <taxon>Thermodesulfobacteriota</taxon>
        <taxon>Desulfovibrionia</taxon>
        <taxon>Desulfovibrionales</taxon>
        <taxon>Desulfovibrionaceae</taxon>
        <taxon>Solidesulfovibrio</taxon>
    </lineage>
</organism>
<keyword evidence="1" id="KW-0812">Transmembrane</keyword>
<reference evidence="2 3" key="1">
    <citation type="journal article" date="2009" name="Genome Res.">
        <title>Whole genome sequence of Desulfovibrio magneticus strain RS-1 revealed common gene clusters in magnetotactic bacteria.</title>
        <authorList>
            <person name="Nakazawa H."/>
            <person name="Arakaki A."/>
            <person name="Narita-Yamada S."/>
            <person name="Yashiro I."/>
            <person name="Jinno K."/>
            <person name="Aoki N."/>
            <person name="Tsuruyama A."/>
            <person name="Okamura Y."/>
            <person name="Tanikawa S."/>
            <person name="Fujita N."/>
            <person name="Takeyama H."/>
            <person name="Matsunaga T."/>
        </authorList>
    </citation>
    <scope>NUCLEOTIDE SEQUENCE [LARGE SCALE GENOMIC DNA]</scope>
    <source>
        <strain evidence="3">ATCC 700980 / DSM 13731 / RS-1</strain>
    </source>
</reference>
<accession>C4XRU2</accession>
<evidence type="ECO:0000256" key="1">
    <source>
        <dbReference type="SAM" id="Phobius"/>
    </source>
</evidence>
<dbReference type="Proteomes" id="UP000009071">
    <property type="component" value="Chromosome"/>
</dbReference>